<keyword evidence="1" id="KW-0732">Signal</keyword>
<dbReference type="AlphaFoldDB" id="A0A8C5QTI1"/>
<feature type="chain" id="PRO_5034434165" description="28S ribosomal protein S22, mitochondrial" evidence="1">
    <location>
        <begin position="24"/>
        <end position="341"/>
    </location>
</feature>
<evidence type="ECO:0000313" key="2">
    <source>
        <dbReference type="Ensembl" id="ENSLLEP00000041863.1"/>
    </source>
</evidence>
<dbReference type="InterPro" id="IPR019374">
    <property type="entry name" value="Ribosomal_mS22"/>
</dbReference>
<dbReference type="Ensembl" id="ENSLLET00000043541.1">
    <property type="protein sequence ID" value="ENSLLEP00000041863.1"/>
    <property type="gene ID" value="ENSLLEG00000026556.1"/>
</dbReference>
<name>A0A8C5QTI1_9ANUR</name>
<dbReference type="GO" id="GO:0005763">
    <property type="term" value="C:mitochondrial small ribosomal subunit"/>
    <property type="evidence" value="ECO:0007669"/>
    <property type="project" value="TreeGrafter"/>
</dbReference>
<dbReference type="PANTHER" id="PTHR13071">
    <property type="entry name" value="MITOCHONDRIAL 28S RIBOSOMAL PROTEIN S22"/>
    <property type="match status" value="1"/>
</dbReference>
<feature type="signal peptide" evidence="1">
    <location>
        <begin position="1"/>
        <end position="23"/>
    </location>
</feature>
<dbReference type="GO" id="GO:0003735">
    <property type="term" value="F:structural constituent of ribosome"/>
    <property type="evidence" value="ECO:0007669"/>
    <property type="project" value="TreeGrafter"/>
</dbReference>
<evidence type="ECO:0008006" key="4">
    <source>
        <dbReference type="Google" id="ProtNLM"/>
    </source>
</evidence>
<sequence length="341" mass="39752">MRSHRRVLILGFPHSRLTTLAVGLPLLTDCIPHECDGSRDWDSNRMSLCPVVAPRSAAFSDPDVQSLLKKMTGLNLEKIFKPKKQELSPPTYKLLTEAQYQETIQKVATSAEKFLEMPPVLSVRQPINEVLADDEILRDIETAKYVFTDITYSTPHRERFIVVREPSGVLRKATWEERDRMIQVYFAREGRKLVPPPIFREENMQAMFQQDRHEELLNRCLTQFDPDSAEYIRVHQQTYGNIDQYGKYDLLRSTRHFGGMAWHLCCTKKIDGLLIDMIQRDLIEDSVRLIQLYNLLHSDTDCARKSLGLEGAELLKVSFYTYTSQCILFTAEYYNERFIRY</sequence>
<dbReference type="GeneTree" id="ENSGT00390000006095"/>
<dbReference type="Proteomes" id="UP000694569">
    <property type="component" value="Unplaced"/>
</dbReference>
<reference evidence="2" key="2">
    <citation type="submission" date="2025-09" db="UniProtKB">
        <authorList>
            <consortium name="Ensembl"/>
        </authorList>
    </citation>
    <scope>IDENTIFICATION</scope>
</reference>
<organism evidence="2 3">
    <name type="scientific">Leptobrachium leishanense</name>
    <name type="common">Leishan spiny toad</name>
    <dbReference type="NCBI Taxonomy" id="445787"/>
    <lineage>
        <taxon>Eukaryota</taxon>
        <taxon>Metazoa</taxon>
        <taxon>Chordata</taxon>
        <taxon>Craniata</taxon>
        <taxon>Vertebrata</taxon>
        <taxon>Euteleostomi</taxon>
        <taxon>Amphibia</taxon>
        <taxon>Batrachia</taxon>
        <taxon>Anura</taxon>
        <taxon>Pelobatoidea</taxon>
        <taxon>Megophryidae</taxon>
        <taxon>Leptobrachium</taxon>
    </lineage>
</organism>
<evidence type="ECO:0000313" key="3">
    <source>
        <dbReference type="Proteomes" id="UP000694569"/>
    </source>
</evidence>
<dbReference type="PANTHER" id="PTHR13071:SF4">
    <property type="entry name" value="SMALL RIBOSOMAL SUBUNIT PROTEIN MS22"/>
    <property type="match status" value="1"/>
</dbReference>
<accession>A0A8C5QTI1</accession>
<reference evidence="2" key="1">
    <citation type="submission" date="2025-08" db="UniProtKB">
        <authorList>
            <consortium name="Ensembl"/>
        </authorList>
    </citation>
    <scope>IDENTIFICATION</scope>
</reference>
<dbReference type="OrthoDB" id="10052321at2759"/>
<dbReference type="Pfam" id="PF10245">
    <property type="entry name" value="MRP-S22"/>
    <property type="match status" value="1"/>
</dbReference>
<evidence type="ECO:0000256" key="1">
    <source>
        <dbReference type="SAM" id="SignalP"/>
    </source>
</evidence>
<protein>
    <recommendedName>
        <fullName evidence="4">28S ribosomal protein S22, mitochondrial</fullName>
    </recommendedName>
</protein>
<proteinExistence type="predicted"/>
<keyword evidence="3" id="KW-1185">Reference proteome</keyword>